<keyword evidence="13 14" id="KW-0472">Membrane</keyword>
<feature type="transmembrane region" description="Helical" evidence="14">
    <location>
        <begin position="72"/>
        <end position="94"/>
    </location>
</feature>
<comment type="caution">
    <text evidence="19">The sequence shown here is derived from an EMBL/GenBank/DDBJ whole genome shotgun (WGS) entry which is preliminary data.</text>
</comment>
<comment type="catalytic activity">
    <reaction evidence="1">
        <text>ATP + protein L-histidine = ADP + protein N-phospho-L-histidine.</text>
        <dbReference type="EC" id="2.7.13.3"/>
    </reaction>
</comment>
<keyword evidence="7 14" id="KW-0812">Transmembrane</keyword>
<evidence type="ECO:0000256" key="6">
    <source>
        <dbReference type="ARBA" id="ARBA00022679"/>
    </source>
</evidence>
<evidence type="ECO:0000259" key="17">
    <source>
        <dbReference type="Pfam" id="PF07694"/>
    </source>
</evidence>
<sequence length="553" mass="61488">MILLAKELINNLGYIILIVFIITRLDSFKKIMQRQNLRLLDKIILSLIFSGFGILGTYIGTEVNGAIANTRIIGVVTGGILCGPFVGILSGIIAGTHRLLINFGTATALPCAITTVMVGVISSIIYSKETMHKKWICGFGLGITMQTIEVTLIFIMTKPNHIAISIIRDIYIPMSLTNAIGISLLIVLVQSIIKEEDKIAGNEAQIALEIANKTLPYFRDINENSIQHICNIIKESVKADAVAITDDEKILAHVGIGQDHHINGMKIKTNATKHVINTGEILAITNKVEIDCPCENCPLKSAIIVPLRENEQVIGCLKIYYKQEDAITTRTKNLAIGLSQIISTQFEISKLEKLKEMANKAEIKALQAQINPHFLFNALNTIASFVRFNPSRARELIIDLATYLRYNLEVGDTPVDIHKELEQVKAYIQIEKARFGDKLNIIYDIDEGIDIKIPSLIIQPLVENSIKHGILEGDGRGNVKVQIRKNPKEKNIDVVVEDDGIGISEDIIKMIYEGKMKENKIGLINVHHRLLNIYGKGLNIERLTHGTRIQFTI</sequence>
<keyword evidence="11 14" id="KW-1133">Transmembrane helix</keyword>
<dbReference type="InterPro" id="IPR011620">
    <property type="entry name" value="Sig_transdc_His_kinase_LytS_TM"/>
</dbReference>
<evidence type="ECO:0000256" key="7">
    <source>
        <dbReference type="ARBA" id="ARBA00022692"/>
    </source>
</evidence>
<feature type="domain" description="Signal transduction histidine kinase internal region" evidence="16">
    <location>
        <begin position="361"/>
        <end position="439"/>
    </location>
</feature>
<dbReference type="SUPFAM" id="SSF55874">
    <property type="entry name" value="ATPase domain of HSP90 chaperone/DNA topoisomerase II/histidine kinase"/>
    <property type="match status" value="1"/>
</dbReference>
<evidence type="ECO:0000256" key="2">
    <source>
        <dbReference type="ARBA" id="ARBA00004651"/>
    </source>
</evidence>
<feature type="transmembrane region" description="Helical" evidence="14">
    <location>
        <begin position="39"/>
        <end position="60"/>
    </location>
</feature>
<dbReference type="InterPro" id="IPR003018">
    <property type="entry name" value="GAF"/>
</dbReference>
<dbReference type="Gene3D" id="3.30.565.10">
    <property type="entry name" value="Histidine kinase-like ATPase, C-terminal domain"/>
    <property type="match status" value="1"/>
</dbReference>
<dbReference type="SUPFAM" id="SSF55781">
    <property type="entry name" value="GAF domain-like"/>
    <property type="match status" value="1"/>
</dbReference>
<dbReference type="EC" id="2.7.13.3" evidence="3"/>
<evidence type="ECO:0000259" key="18">
    <source>
        <dbReference type="Pfam" id="PF13492"/>
    </source>
</evidence>
<feature type="domain" description="GAF" evidence="18">
    <location>
        <begin position="226"/>
        <end position="346"/>
    </location>
</feature>
<dbReference type="InterPro" id="IPR050640">
    <property type="entry name" value="Bact_2-comp_sensor_kinase"/>
</dbReference>
<evidence type="ECO:0000259" key="15">
    <source>
        <dbReference type="Pfam" id="PF02518"/>
    </source>
</evidence>
<proteinExistence type="predicted"/>
<evidence type="ECO:0000256" key="12">
    <source>
        <dbReference type="ARBA" id="ARBA00023012"/>
    </source>
</evidence>
<gene>
    <name evidence="19" type="ORF">QOZ93_002149</name>
</gene>
<evidence type="ECO:0000256" key="8">
    <source>
        <dbReference type="ARBA" id="ARBA00022741"/>
    </source>
</evidence>
<feature type="transmembrane region" description="Helical" evidence="14">
    <location>
        <begin position="106"/>
        <end position="126"/>
    </location>
</feature>
<dbReference type="Pfam" id="PF06580">
    <property type="entry name" value="His_kinase"/>
    <property type="match status" value="1"/>
</dbReference>
<dbReference type="Pfam" id="PF13492">
    <property type="entry name" value="GAF_3"/>
    <property type="match status" value="1"/>
</dbReference>
<dbReference type="PANTHER" id="PTHR34220">
    <property type="entry name" value="SENSOR HISTIDINE KINASE YPDA"/>
    <property type="match status" value="1"/>
</dbReference>
<dbReference type="Gene3D" id="1.10.1760.20">
    <property type="match status" value="1"/>
</dbReference>
<evidence type="ECO:0000256" key="13">
    <source>
        <dbReference type="ARBA" id="ARBA00023136"/>
    </source>
</evidence>
<evidence type="ECO:0000313" key="20">
    <source>
        <dbReference type="Proteomes" id="UP001224418"/>
    </source>
</evidence>
<evidence type="ECO:0000256" key="14">
    <source>
        <dbReference type="SAM" id="Phobius"/>
    </source>
</evidence>
<keyword evidence="8" id="KW-0547">Nucleotide-binding</keyword>
<keyword evidence="12" id="KW-0902">Two-component regulatory system</keyword>
<comment type="subcellular location">
    <subcellularLocation>
        <location evidence="2">Cell membrane</location>
        <topology evidence="2">Multi-pass membrane protein</topology>
    </subcellularLocation>
</comment>
<dbReference type="PANTHER" id="PTHR34220:SF7">
    <property type="entry name" value="SENSOR HISTIDINE KINASE YPDA"/>
    <property type="match status" value="1"/>
</dbReference>
<feature type="domain" description="Signal transduction histidine kinase 5TM receptor LytS transmembrane region" evidence="17">
    <location>
        <begin position="27"/>
        <end position="191"/>
    </location>
</feature>
<accession>A0ABU0JVY5</accession>
<evidence type="ECO:0000313" key="19">
    <source>
        <dbReference type="EMBL" id="MDQ0480401.1"/>
    </source>
</evidence>
<feature type="domain" description="Histidine kinase/HSP90-like ATPase" evidence="15">
    <location>
        <begin position="455"/>
        <end position="553"/>
    </location>
</feature>
<organism evidence="19 20">
    <name type="scientific">Hathewaya limosa</name>
    <name type="common">Clostridium limosum</name>
    <dbReference type="NCBI Taxonomy" id="1536"/>
    <lineage>
        <taxon>Bacteria</taxon>
        <taxon>Bacillati</taxon>
        <taxon>Bacillota</taxon>
        <taxon>Clostridia</taxon>
        <taxon>Eubacteriales</taxon>
        <taxon>Clostridiaceae</taxon>
        <taxon>Hathewaya</taxon>
    </lineage>
</organism>
<keyword evidence="20" id="KW-1185">Reference proteome</keyword>
<dbReference type="EMBL" id="JAUSWN010000018">
    <property type="protein sequence ID" value="MDQ0480401.1"/>
    <property type="molecule type" value="Genomic_DNA"/>
</dbReference>
<evidence type="ECO:0000256" key="11">
    <source>
        <dbReference type="ARBA" id="ARBA00022989"/>
    </source>
</evidence>
<dbReference type="GO" id="GO:0004673">
    <property type="term" value="F:protein histidine kinase activity"/>
    <property type="evidence" value="ECO:0007669"/>
    <property type="project" value="UniProtKB-EC"/>
</dbReference>
<dbReference type="InterPro" id="IPR003594">
    <property type="entry name" value="HATPase_dom"/>
</dbReference>
<keyword evidence="9 19" id="KW-0418">Kinase</keyword>
<evidence type="ECO:0000256" key="9">
    <source>
        <dbReference type="ARBA" id="ARBA00022777"/>
    </source>
</evidence>
<evidence type="ECO:0000256" key="1">
    <source>
        <dbReference type="ARBA" id="ARBA00000085"/>
    </source>
</evidence>
<dbReference type="InterPro" id="IPR010559">
    <property type="entry name" value="Sig_transdc_His_kin_internal"/>
</dbReference>
<keyword evidence="4" id="KW-1003">Cell membrane</keyword>
<keyword evidence="5" id="KW-0597">Phosphoprotein</keyword>
<keyword evidence="6 19" id="KW-0808">Transferase</keyword>
<evidence type="ECO:0000256" key="3">
    <source>
        <dbReference type="ARBA" id="ARBA00012438"/>
    </source>
</evidence>
<feature type="transmembrane region" description="Helical" evidence="14">
    <location>
        <begin position="170"/>
        <end position="193"/>
    </location>
</feature>
<dbReference type="InterPro" id="IPR029016">
    <property type="entry name" value="GAF-like_dom_sf"/>
</dbReference>
<feature type="transmembrane region" description="Helical" evidence="14">
    <location>
        <begin position="138"/>
        <end position="158"/>
    </location>
</feature>
<dbReference type="Pfam" id="PF07694">
    <property type="entry name" value="5TM-5TMR_LYT"/>
    <property type="match status" value="1"/>
</dbReference>
<dbReference type="InterPro" id="IPR036890">
    <property type="entry name" value="HATPase_C_sf"/>
</dbReference>
<evidence type="ECO:0000256" key="4">
    <source>
        <dbReference type="ARBA" id="ARBA00022475"/>
    </source>
</evidence>
<protein>
    <recommendedName>
        <fullName evidence="3">histidine kinase</fullName>
        <ecNumber evidence="3">2.7.13.3</ecNumber>
    </recommendedName>
</protein>
<evidence type="ECO:0000256" key="10">
    <source>
        <dbReference type="ARBA" id="ARBA00022840"/>
    </source>
</evidence>
<evidence type="ECO:0000259" key="16">
    <source>
        <dbReference type="Pfam" id="PF06580"/>
    </source>
</evidence>
<reference evidence="19 20" key="1">
    <citation type="submission" date="2023-07" db="EMBL/GenBank/DDBJ databases">
        <title>Genomic Encyclopedia of Type Strains, Phase IV (KMG-IV): sequencing the most valuable type-strain genomes for metagenomic binning, comparative biology and taxonomic classification.</title>
        <authorList>
            <person name="Goeker M."/>
        </authorList>
    </citation>
    <scope>NUCLEOTIDE SEQUENCE [LARGE SCALE GENOMIC DNA]</scope>
    <source>
        <strain evidence="19 20">DSM 1400</strain>
    </source>
</reference>
<dbReference type="Pfam" id="PF02518">
    <property type="entry name" value="HATPase_c"/>
    <property type="match status" value="1"/>
</dbReference>
<dbReference type="Gene3D" id="3.30.450.40">
    <property type="match status" value="1"/>
</dbReference>
<dbReference type="Proteomes" id="UP001224418">
    <property type="component" value="Unassembled WGS sequence"/>
</dbReference>
<dbReference type="RefSeq" id="WP_307356371.1">
    <property type="nucleotide sequence ID" value="NZ_BAAACJ010000031.1"/>
</dbReference>
<keyword evidence="10" id="KW-0067">ATP-binding</keyword>
<name>A0ABU0JVY5_HATLI</name>
<evidence type="ECO:0000256" key="5">
    <source>
        <dbReference type="ARBA" id="ARBA00022553"/>
    </source>
</evidence>
<feature type="transmembrane region" description="Helical" evidence="14">
    <location>
        <begin position="12"/>
        <end position="27"/>
    </location>
</feature>